<dbReference type="OrthoDB" id="1156401at2759"/>
<evidence type="ECO:0000313" key="2">
    <source>
        <dbReference type="EMBL" id="EXB97035.1"/>
    </source>
</evidence>
<proteinExistence type="predicted"/>
<accession>W9SB54</accession>
<feature type="region of interest" description="Disordered" evidence="1">
    <location>
        <begin position="1"/>
        <end position="27"/>
    </location>
</feature>
<dbReference type="KEGG" id="mnt:21397778"/>
<evidence type="ECO:0000256" key="1">
    <source>
        <dbReference type="SAM" id="MobiDB-lite"/>
    </source>
</evidence>
<keyword evidence="3" id="KW-1185">Reference proteome</keyword>
<dbReference type="eggNOG" id="ENOG502S98Q">
    <property type="taxonomic scope" value="Eukaryota"/>
</dbReference>
<gene>
    <name evidence="2" type="ORF">L484_014646</name>
</gene>
<dbReference type="AlphaFoldDB" id="W9SB54"/>
<organism evidence="2 3">
    <name type="scientific">Morus notabilis</name>
    <dbReference type="NCBI Taxonomy" id="981085"/>
    <lineage>
        <taxon>Eukaryota</taxon>
        <taxon>Viridiplantae</taxon>
        <taxon>Streptophyta</taxon>
        <taxon>Embryophyta</taxon>
        <taxon>Tracheophyta</taxon>
        <taxon>Spermatophyta</taxon>
        <taxon>Magnoliopsida</taxon>
        <taxon>eudicotyledons</taxon>
        <taxon>Gunneridae</taxon>
        <taxon>Pentapetalae</taxon>
        <taxon>rosids</taxon>
        <taxon>fabids</taxon>
        <taxon>Rosales</taxon>
        <taxon>Moraceae</taxon>
        <taxon>Moreae</taxon>
        <taxon>Morus</taxon>
    </lineage>
</organism>
<dbReference type="EMBL" id="KE345255">
    <property type="protein sequence ID" value="EXB97035.1"/>
    <property type="molecule type" value="Genomic_DNA"/>
</dbReference>
<evidence type="ECO:0000313" key="3">
    <source>
        <dbReference type="Proteomes" id="UP000030645"/>
    </source>
</evidence>
<dbReference type="Proteomes" id="UP000030645">
    <property type="component" value="Unassembled WGS sequence"/>
</dbReference>
<feature type="compositionally biased region" description="Basic and acidic residues" evidence="1">
    <location>
        <begin position="7"/>
        <end position="23"/>
    </location>
</feature>
<name>W9SB54_9ROSA</name>
<sequence length="111" mass="12585">MGKKRGVIKEDQAGNKAEEEYKCSEISPSSSTRSAAASMAAESGLVGWDDEESWWPWLSSMVDEQMSWGSFWLPFWDVEFMQGEAYNMLVGDVIWDDDIWGIRGIKEVPNP</sequence>
<protein>
    <submittedName>
        <fullName evidence="2">Uncharacterized protein</fullName>
    </submittedName>
</protein>
<reference evidence="3" key="1">
    <citation type="submission" date="2013-01" db="EMBL/GenBank/DDBJ databases">
        <title>Draft Genome Sequence of a Mulberry Tree, Morus notabilis C.K. Schneid.</title>
        <authorList>
            <person name="He N."/>
            <person name="Zhao S."/>
        </authorList>
    </citation>
    <scope>NUCLEOTIDE SEQUENCE</scope>
</reference>